<reference evidence="1" key="1">
    <citation type="journal article" date="2021" name="Proc. Natl. Acad. Sci. U.S.A.">
        <title>A Catalog of Tens of Thousands of Viruses from Human Metagenomes Reveals Hidden Associations with Chronic Diseases.</title>
        <authorList>
            <person name="Tisza M.J."/>
            <person name="Buck C.B."/>
        </authorList>
    </citation>
    <scope>NUCLEOTIDE SEQUENCE</scope>
    <source>
        <strain evidence="1">CttFh17</strain>
    </source>
</reference>
<sequence>MKKYNDEIMKAIRQRMGLNENDTSSDKEIMKLDKYDVFRQYCLWNGLMGSWYDTLLGVVENIYGVELKEEI</sequence>
<proteinExistence type="predicted"/>
<protein>
    <submittedName>
        <fullName evidence="1">Uncharacterized protein</fullName>
    </submittedName>
</protein>
<accession>A0A8S5NJA3</accession>
<dbReference type="EMBL" id="BK015176">
    <property type="protein sequence ID" value="DAD94370.1"/>
    <property type="molecule type" value="Genomic_DNA"/>
</dbReference>
<evidence type="ECO:0000313" key="1">
    <source>
        <dbReference type="EMBL" id="DAD94370.1"/>
    </source>
</evidence>
<organism evidence="1">
    <name type="scientific">Siphoviridae sp. cttFh17</name>
    <dbReference type="NCBI Taxonomy" id="2826491"/>
    <lineage>
        <taxon>Viruses</taxon>
        <taxon>Duplodnaviria</taxon>
        <taxon>Heunggongvirae</taxon>
        <taxon>Uroviricota</taxon>
        <taxon>Caudoviricetes</taxon>
    </lineage>
</organism>
<name>A0A8S5NJA3_9CAUD</name>